<dbReference type="AlphaFoldDB" id="A0A5B7G872"/>
<comment type="caution">
    <text evidence="1">The sequence shown here is derived from an EMBL/GenBank/DDBJ whole genome shotgun (WGS) entry which is preliminary data.</text>
</comment>
<proteinExistence type="predicted"/>
<gene>
    <name evidence="1" type="ORF">E2C01_047544</name>
</gene>
<evidence type="ECO:0000313" key="2">
    <source>
        <dbReference type="Proteomes" id="UP000324222"/>
    </source>
</evidence>
<accession>A0A5B7G872</accession>
<keyword evidence="2" id="KW-1185">Reference proteome</keyword>
<evidence type="ECO:0000313" key="1">
    <source>
        <dbReference type="EMBL" id="MPC53646.1"/>
    </source>
</evidence>
<organism evidence="1 2">
    <name type="scientific">Portunus trituberculatus</name>
    <name type="common">Swimming crab</name>
    <name type="synonym">Neptunus trituberculatus</name>
    <dbReference type="NCBI Taxonomy" id="210409"/>
    <lineage>
        <taxon>Eukaryota</taxon>
        <taxon>Metazoa</taxon>
        <taxon>Ecdysozoa</taxon>
        <taxon>Arthropoda</taxon>
        <taxon>Crustacea</taxon>
        <taxon>Multicrustacea</taxon>
        <taxon>Malacostraca</taxon>
        <taxon>Eumalacostraca</taxon>
        <taxon>Eucarida</taxon>
        <taxon>Decapoda</taxon>
        <taxon>Pleocyemata</taxon>
        <taxon>Brachyura</taxon>
        <taxon>Eubrachyura</taxon>
        <taxon>Portunoidea</taxon>
        <taxon>Portunidae</taxon>
        <taxon>Portuninae</taxon>
        <taxon>Portunus</taxon>
    </lineage>
</organism>
<dbReference type="Proteomes" id="UP000324222">
    <property type="component" value="Unassembled WGS sequence"/>
</dbReference>
<dbReference type="EMBL" id="VSRR010011783">
    <property type="protein sequence ID" value="MPC53646.1"/>
    <property type="molecule type" value="Genomic_DNA"/>
</dbReference>
<reference evidence="1 2" key="1">
    <citation type="submission" date="2019-05" db="EMBL/GenBank/DDBJ databases">
        <title>Another draft genome of Portunus trituberculatus and its Hox gene families provides insights of decapod evolution.</title>
        <authorList>
            <person name="Jeong J.-H."/>
            <person name="Song I."/>
            <person name="Kim S."/>
            <person name="Choi T."/>
            <person name="Kim D."/>
            <person name="Ryu S."/>
            <person name="Kim W."/>
        </authorList>
    </citation>
    <scope>NUCLEOTIDE SEQUENCE [LARGE SCALE GENOMIC DNA]</scope>
    <source>
        <tissue evidence="1">Muscle</tissue>
    </source>
</reference>
<protein>
    <submittedName>
        <fullName evidence="1">Uncharacterized protein</fullName>
    </submittedName>
</protein>
<name>A0A5B7G872_PORTR</name>
<sequence length="111" mass="12354">MKGLPPTPEVNILLQTPTKSNEKFSLSLHFINVFTVTLADITSMSCPCKYLDSATVLQKITFYTPKPIMNCKSHTEVRRSLASTDVLASFMLMSSIKVSQSENTRACHVLK</sequence>